<comment type="caution">
    <text evidence="1">The sequence shown here is derived from an EMBL/GenBank/DDBJ whole genome shotgun (WGS) entry which is preliminary data.</text>
</comment>
<reference evidence="1" key="1">
    <citation type="submission" date="2021-02" db="EMBL/GenBank/DDBJ databases">
        <authorList>
            <consortium name="DOE Joint Genome Institute"/>
            <person name="Ahrendt S."/>
            <person name="Looney B.P."/>
            <person name="Miyauchi S."/>
            <person name="Morin E."/>
            <person name="Drula E."/>
            <person name="Courty P.E."/>
            <person name="Chicoki N."/>
            <person name="Fauchery L."/>
            <person name="Kohler A."/>
            <person name="Kuo A."/>
            <person name="Labutti K."/>
            <person name="Pangilinan J."/>
            <person name="Lipzen A."/>
            <person name="Riley R."/>
            <person name="Andreopoulos W."/>
            <person name="He G."/>
            <person name="Johnson J."/>
            <person name="Barry K.W."/>
            <person name="Grigoriev I.V."/>
            <person name="Nagy L."/>
            <person name="Hibbett D."/>
            <person name="Henrissat B."/>
            <person name="Matheny P.B."/>
            <person name="Labbe J."/>
            <person name="Martin F."/>
        </authorList>
    </citation>
    <scope>NUCLEOTIDE SEQUENCE</scope>
    <source>
        <strain evidence="1">FP105234-sp</strain>
    </source>
</reference>
<evidence type="ECO:0000313" key="1">
    <source>
        <dbReference type="EMBL" id="KAI0051497.1"/>
    </source>
</evidence>
<keyword evidence="2" id="KW-1185">Reference proteome</keyword>
<dbReference type="Proteomes" id="UP000814033">
    <property type="component" value="Unassembled WGS sequence"/>
</dbReference>
<sequence length="601" mass="64794">MADLPVPAPPQHNPSSPAQLANILSSVLAENENLRRDVAAAKHRYERAEHLLSLISPPADNPSSSRSPPRTTHLPDHTVQAIRELEASLAKERAAREDADARLRALSDVWTELDIFLRDTEGHAVSARASFSQALRDPATKLLLTTSASFPPASRRTAPPPPPRSAMPSFAPPPHVQNALPPPPSRIRHRADSMEDMHPPAKRLRADRSGRYPHETSVRGPPPFAAPEPNHQLHAPYSHHSAHPRVHASQPRGRRPTRSPSLSPLRSRTRSRSSSMSLDEMLLQVATNEPRSGSPGSAQAPFPSYYRPDVSRRSLSPGDYRLPPVRPHPSHSGTSPSLAPSQVQYQTHIFAPPVTGPPGKKSKSLTDKAGSFVETASSVNSGVRSLAGAGSLPPGGYPATNDKGQRICRQCGMPGRYRDGKCVEKWGPGPEGPGTVCDRCRKKMKRVERRGTLETQVPLSRAPTLAQSQSQSHAHLPLHRSDTVVFPHAHAVPPRKLSDSSSSLSATRVHASPHSHNGENGHGRVSSSEVDAEGEAEDELDPEGEGEGEGDGDADGDVEGEDADADLLEAVDAAEGNNRDVVREKEKVPWVKREGDAVGDL</sequence>
<dbReference type="EMBL" id="MU275852">
    <property type="protein sequence ID" value="KAI0051497.1"/>
    <property type="molecule type" value="Genomic_DNA"/>
</dbReference>
<name>A0ACB8S5Q9_9AGAM</name>
<organism evidence="1 2">
    <name type="scientific">Auriscalpium vulgare</name>
    <dbReference type="NCBI Taxonomy" id="40419"/>
    <lineage>
        <taxon>Eukaryota</taxon>
        <taxon>Fungi</taxon>
        <taxon>Dikarya</taxon>
        <taxon>Basidiomycota</taxon>
        <taxon>Agaricomycotina</taxon>
        <taxon>Agaricomycetes</taxon>
        <taxon>Russulales</taxon>
        <taxon>Auriscalpiaceae</taxon>
        <taxon>Auriscalpium</taxon>
    </lineage>
</organism>
<evidence type="ECO:0000313" key="2">
    <source>
        <dbReference type="Proteomes" id="UP000814033"/>
    </source>
</evidence>
<proteinExistence type="predicted"/>
<gene>
    <name evidence="1" type="ORF">FA95DRAFT_1554591</name>
</gene>
<accession>A0ACB8S5Q9</accession>
<protein>
    <submittedName>
        <fullName evidence="1">Uncharacterized protein</fullName>
    </submittedName>
</protein>
<reference evidence="1" key="2">
    <citation type="journal article" date="2022" name="New Phytol.">
        <title>Evolutionary transition to the ectomycorrhizal habit in the genomes of a hyperdiverse lineage of mushroom-forming fungi.</title>
        <authorList>
            <person name="Looney B."/>
            <person name="Miyauchi S."/>
            <person name="Morin E."/>
            <person name="Drula E."/>
            <person name="Courty P.E."/>
            <person name="Kohler A."/>
            <person name="Kuo A."/>
            <person name="LaButti K."/>
            <person name="Pangilinan J."/>
            <person name="Lipzen A."/>
            <person name="Riley R."/>
            <person name="Andreopoulos W."/>
            <person name="He G."/>
            <person name="Johnson J."/>
            <person name="Nolan M."/>
            <person name="Tritt A."/>
            <person name="Barry K.W."/>
            <person name="Grigoriev I.V."/>
            <person name="Nagy L.G."/>
            <person name="Hibbett D."/>
            <person name="Henrissat B."/>
            <person name="Matheny P.B."/>
            <person name="Labbe J."/>
            <person name="Martin F.M."/>
        </authorList>
    </citation>
    <scope>NUCLEOTIDE SEQUENCE</scope>
    <source>
        <strain evidence="1">FP105234-sp</strain>
    </source>
</reference>